<dbReference type="Pfam" id="PF13558">
    <property type="entry name" value="SbcC_Walker_B"/>
    <property type="match status" value="1"/>
</dbReference>
<feature type="coiled-coil region" evidence="4">
    <location>
        <begin position="427"/>
        <end position="475"/>
    </location>
</feature>
<dbReference type="SUPFAM" id="SSF52540">
    <property type="entry name" value="P-loop containing nucleoside triphosphate hydrolases"/>
    <property type="match status" value="1"/>
</dbReference>
<proteinExistence type="inferred from homology"/>
<dbReference type="InterPro" id="IPR053614">
    <property type="entry name" value="SMC_SbcC-like_nuclease"/>
</dbReference>
<dbReference type="PANTHER" id="PTHR32114">
    <property type="entry name" value="ABC TRANSPORTER ABCH.3"/>
    <property type="match status" value="1"/>
</dbReference>
<evidence type="ECO:0000256" key="4">
    <source>
        <dbReference type="SAM" id="Coils"/>
    </source>
</evidence>
<comment type="similarity">
    <text evidence="1">Belongs to the SMC family. SbcC subfamily.</text>
</comment>
<evidence type="ECO:0000256" key="1">
    <source>
        <dbReference type="ARBA" id="ARBA00006930"/>
    </source>
</evidence>
<dbReference type="EMBL" id="CP048852">
    <property type="protein sequence ID" value="QIW79310.1"/>
    <property type="molecule type" value="Genomic_DNA"/>
</dbReference>
<evidence type="ECO:0000256" key="3">
    <source>
        <dbReference type="ARBA" id="ARBA00013368"/>
    </source>
</evidence>
<feature type="domain" description="Rad50/SbcC-type AAA" evidence="5">
    <location>
        <begin position="6"/>
        <end position="230"/>
    </location>
</feature>
<gene>
    <name evidence="6" type="ORF">G4P54_05645</name>
</gene>
<feature type="coiled-coil region" evidence="4">
    <location>
        <begin position="709"/>
        <end position="757"/>
    </location>
</feature>
<dbReference type="AlphaFoldDB" id="A0A6H0WFJ3"/>
<dbReference type="InterPro" id="IPR038729">
    <property type="entry name" value="Rad50/SbcC_AAA"/>
</dbReference>
<name>A0A6H0WFJ3_9BACI</name>
<dbReference type="InterPro" id="IPR027417">
    <property type="entry name" value="P-loop_NTPase"/>
</dbReference>
<reference evidence="6 7" key="1">
    <citation type="submission" date="2020-02" db="EMBL/GenBank/DDBJ databases">
        <title>Genome sequencing, annotation and comparative genomic analysis of Bacillus tequilensis EA-CB0015, an effective biological control agent against Pseudocercospora fijiensis in banana plants.</title>
        <authorList>
            <person name="Cuellar-Gaviria T.Z."/>
            <person name="Ju K.-S."/>
            <person name="Villegas-Escobar V."/>
        </authorList>
    </citation>
    <scope>NUCLEOTIDE SEQUENCE [LARGE SCALE GENOMIC DNA]</scope>
    <source>
        <strain evidence="6 7">EA-CB0015</strain>
    </source>
</reference>
<feature type="coiled-coil region" evidence="4">
    <location>
        <begin position="348"/>
        <end position="396"/>
    </location>
</feature>
<dbReference type="PANTHER" id="PTHR32114:SF2">
    <property type="entry name" value="ABC TRANSPORTER ABCH.3"/>
    <property type="match status" value="1"/>
</dbReference>
<evidence type="ECO:0000256" key="2">
    <source>
        <dbReference type="ARBA" id="ARBA00011322"/>
    </source>
</evidence>
<feature type="coiled-coil region" evidence="4">
    <location>
        <begin position="792"/>
        <end position="847"/>
    </location>
</feature>
<feature type="coiled-coil region" evidence="4">
    <location>
        <begin position="183"/>
        <end position="269"/>
    </location>
</feature>
<evidence type="ECO:0000259" key="5">
    <source>
        <dbReference type="Pfam" id="PF13476"/>
    </source>
</evidence>
<dbReference type="Pfam" id="PF13476">
    <property type="entry name" value="AAA_23"/>
    <property type="match status" value="1"/>
</dbReference>
<keyword evidence="4" id="KW-0175">Coiled coil</keyword>
<keyword evidence="7" id="KW-1185">Reference proteome</keyword>
<protein>
    <recommendedName>
        <fullName evidence="3">Nuclease SbcCD subunit C</fullName>
    </recommendedName>
</protein>
<evidence type="ECO:0000313" key="7">
    <source>
        <dbReference type="Proteomes" id="UP000501914"/>
    </source>
</evidence>
<dbReference type="RefSeq" id="WP_167872049.1">
    <property type="nucleotide sequence ID" value="NZ_CP048852.1"/>
</dbReference>
<dbReference type="Gene3D" id="3.40.50.300">
    <property type="entry name" value="P-loop containing nucleotide triphosphate hydrolases"/>
    <property type="match status" value="2"/>
</dbReference>
<dbReference type="Proteomes" id="UP000501914">
    <property type="component" value="Chromosome"/>
</dbReference>
<dbReference type="NCBIfam" id="NF041752">
    <property type="entry name" value="sbcc_Bac"/>
    <property type="match status" value="1"/>
</dbReference>
<sequence length="1131" mass="129021">MKPIALSIKGLHSFREEQTIDFEGLSGAGVFGIFGPTGSGKSSILDAMTLALYGKVERAANNTHGILNHAEDTLSVSFTFALQTNHQISYKVERVFKRTDEMKVKTALCRFIEIKDEHTVLADKAIEVNKRVEELLGLTIDDFTRAVVLPQGKFAEFLSLKGAERRHMLQRLFHLEQYGDRLVKKLRRQAQEANARKNEMLAEQSGLGEASSEAVELAEQALEQAESRLEAMKKNRDQAKERFTEHQEIWNVQKEKAAYEEEKKRLEEEQPHVDDMKKRLLEAEKAAALKPYANRYAEAIQQEEKAEKEQTLAQKDLADQTAFFHQKHEEYEAWRRHKSEKEPELLTEQEQLSRLQEIEIKLSEAKQEEERKKAELHQKEEALHSVMNELEAVTDRLTRGQNRQTELKQQLKSLQVTSDERKSCQQAAEMALRIRQTEEQITKEQKRSDALNLVLQKLNEEKSTLVEKTKAEENNIIQAYEAVQTVYHLVCESERSLIRITEQARKTQQTLQMQREKARVALLTKELAEKLTAGKPCPVCGSTHHDPSASVHKTYELDSGLEENIKQTDMLLTEAAALSQEIFLAKITLEEQSARFIEQCPFLQKIQQAPNLEAAASYENQPVHEAFNTANIEWKRVKQDILSVKTRMAQMISAYQESLKKAEQLNEKIGFEKREADRIASIIAELQSSLDSRLKAFDEAFQDQSINEAEKWQEAIEEKDRAAEDCEKRIEKSIAFLAEHEAQKEKLRESGHRLEREKLELHYAAERIKNVIADYERELGDYAKGDSIQAKLRSVQQDLKLLREKEQSLYEELQSAQMRLNQAKSRASASELTLQEAKDRLEKAESDWLEHAKGTRFTRTEEVERSLIPAEELEKIKTGIDQFMDKLKQNAANLKRVAERLAGRALSESEWSETVTALQEAEDAFGAAIEEKGAAVKALAVIRDHHKRFNEIEAELKKWQTHIDRLDKLQAVFKGNTFVEFLAEEQLESVARDASARLGMLTRQRYAIEVDSEGGFVMRDDANGGVKRPVSSLSGGETFLTSLSLALALSAQIQLRGEYPLQFFFLDEGFGTLDQDLLDTVVTALEKLQSDNLSVGVISHVQELRARLPKKLIVHPAEPSGRGTRVSLELM</sequence>
<dbReference type="KEGG" id="bteq:G4P54_05645"/>
<comment type="subunit">
    <text evidence="2">Heterodimer of SbcC and SbcD.</text>
</comment>
<accession>A0A6H0WFJ3</accession>
<evidence type="ECO:0000313" key="6">
    <source>
        <dbReference type="EMBL" id="QIW79310.1"/>
    </source>
</evidence>
<dbReference type="GO" id="GO:0016887">
    <property type="term" value="F:ATP hydrolysis activity"/>
    <property type="evidence" value="ECO:0007669"/>
    <property type="project" value="InterPro"/>
</dbReference>
<feature type="coiled-coil region" evidence="4">
    <location>
        <begin position="648"/>
        <end position="675"/>
    </location>
</feature>
<organism evidence="6 7">
    <name type="scientific">Bacillus tequilensis</name>
    <dbReference type="NCBI Taxonomy" id="227866"/>
    <lineage>
        <taxon>Bacteria</taxon>
        <taxon>Bacillati</taxon>
        <taxon>Bacillota</taxon>
        <taxon>Bacilli</taxon>
        <taxon>Bacillales</taxon>
        <taxon>Bacillaceae</taxon>
        <taxon>Bacillus</taxon>
    </lineage>
</organism>
<dbReference type="GO" id="GO:0006302">
    <property type="term" value="P:double-strand break repair"/>
    <property type="evidence" value="ECO:0007669"/>
    <property type="project" value="InterPro"/>
</dbReference>